<dbReference type="Proteomes" id="UP001597353">
    <property type="component" value="Unassembled WGS sequence"/>
</dbReference>
<keyword evidence="3" id="KW-1185">Reference proteome</keyword>
<protein>
    <submittedName>
        <fullName evidence="2">Sugar phosphate isomerase/epimerase family protein</fullName>
    </submittedName>
</protein>
<accession>A0ABW4S2E9</accession>
<dbReference type="PANTHER" id="PTHR12110">
    <property type="entry name" value="HYDROXYPYRUVATE ISOMERASE"/>
    <property type="match status" value="1"/>
</dbReference>
<dbReference type="InterPro" id="IPR013022">
    <property type="entry name" value="Xyl_isomerase-like_TIM-brl"/>
</dbReference>
<dbReference type="PANTHER" id="PTHR12110:SF53">
    <property type="entry name" value="BLR5974 PROTEIN"/>
    <property type="match status" value="1"/>
</dbReference>
<name>A0ABW4S2E9_9RHOB</name>
<keyword evidence="2" id="KW-0413">Isomerase</keyword>
<comment type="caution">
    <text evidence="2">The sequence shown here is derived from an EMBL/GenBank/DDBJ whole genome shotgun (WGS) entry which is preliminary data.</text>
</comment>
<dbReference type="EMBL" id="JBHUGH010000001">
    <property type="protein sequence ID" value="MFD1910822.1"/>
    <property type="molecule type" value="Genomic_DNA"/>
</dbReference>
<reference evidence="3" key="1">
    <citation type="journal article" date="2019" name="Int. J. Syst. Evol. Microbiol.">
        <title>The Global Catalogue of Microorganisms (GCM) 10K type strain sequencing project: providing services to taxonomists for standard genome sequencing and annotation.</title>
        <authorList>
            <consortium name="The Broad Institute Genomics Platform"/>
            <consortium name="The Broad Institute Genome Sequencing Center for Infectious Disease"/>
            <person name="Wu L."/>
            <person name="Ma J."/>
        </authorList>
    </citation>
    <scope>NUCLEOTIDE SEQUENCE [LARGE SCALE GENOMIC DNA]</scope>
    <source>
        <strain evidence="3">CGMCC 4.7242</strain>
    </source>
</reference>
<dbReference type="Pfam" id="PF01261">
    <property type="entry name" value="AP_endonuc_2"/>
    <property type="match status" value="1"/>
</dbReference>
<dbReference type="GO" id="GO:0016853">
    <property type="term" value="F:isomerase activity"/>
    <property type="evidence" value="ECO:0007669"/>
    <property type="project" value="UniProtKB-KW"/>
</dbReference>
<dbReference type="Gene3D" id="3.20.20.150">
    <property type="entry name" value="Divalent-metal-dependent TIM barrel enzymes"/>
    <property type="match status" value="1"/>
</dbReference>
<dbReference type="InterPro" id="IPR036237">
    <property type="entry name" value="Xyl_isomerase-like_sf"/>
</dbReference>
<organism evidence="2 3">
    <name type="scientific">Halodurantibacterium flavum</name>
    <dbReference type="NCBI Taxonomy" id="1382802"/>
    <lineage>
        <taxon>Bacteria</taxon>
        <taxon>Pseudomonadati</taxon>
        <taxon>Pseudomonadota</taxon>
        <taxon>Alphaproteobacteria</taxon>
        <taxon>Rhodobacterales</taxon>
        <taxon>Paracoccaceae</taxon>
        <taxon>Halodurantibacterium</taxon>
    </lineage>
</organism>
<dbReference type="InterPro" id="IPR050312">
    <property type="entry name" value="IolE/XylAMocC-like"/>
</dbReference>
<gene>
    <name evidence="2" type="ORF">ACFSGJ_01175</name>
</gene>
<dbReference type="RefSeq" id="WP_390258779.1">
    <property type="nucleotide sequence ID" value="NZ_JBHUGH010000001.1"/>
</dbReference>
<sequence length="272" mass="29392">MTLPLLGVALTHKDIAPLRDWIFDAGRAIEIQDFVMPEVIAGDTAPLIAACRAALDGHQGPLGLHGPFFGLDLSNPDRDIRAVIRTRLMQGLDVAQALGADQMVVHSPFTYWHVLNYANYSTLRETLFEAAADCLAPVLERAADTGCTLVLENIDDTDPRDRVDLVARIGHPALRVSIDTGHAQLAHGRYGAPPVVDFIDAAAGYLAHVHVQDADGYADRHWAPGEGNVPWAPVFAALAASDPAPRLLLEVRNRLERLPACVAALEARGFAR</sequence>
<evidence type="ECO:0000259" key="1">
    <source>
        <dbReference type="Pfam" id="PF01261"/>
    </source>
</evidence>
<evidence type="ECO:0000313" key="3">
    <source>
        <dbReference type="Proteomes" id="UP001597353"/>
    </source>
</evidence>
<evidence type="ECO:0000313" key="2">
    <source>
        <dbReference type="EMBL" id="MFD1910822.1"/>
    </source>
</evidence>
<feature type="domain" description="Xylose isomerase-like TIM barrel" evidence="1">
    <location>
        <begin position="48"/>
        <end position="255"/>
    </location>
</feature>
<dbReference type="SUPFAM" id="SSF51658">
    <property type="entry name" value="Xylose isomerase-like"/>
    <property type="match status" value="1"/>
</dbReference>
<proteinExistence type="predicted"/>